<dbReference type="InterPro" id="IPR008752">
    <property type="entry name" value="Peptidase_M11"/>
</dbReference>
<feature type="chain" id="PRO_5045747519" description="Peptidase M11 gametolysin domain-containing protein" evidence="3">
    <location>
        <begin position="26"/>
        <end position="464"/>
    </location>
</feature>
<feature type="compositionally biased region" description="Low complexity" evidence="1">
    <location>
        <begin position="387"/>
        <end position="397"/>
    </location>
</feature>
<feature type="compositionally biased region" description="Low complexity" evidence="1">
    <location>
        <begin position="340"/>
        <end position="353"/>
    </location>
</feature>
<proteinExistence type="predicted"/>
<feature type="region of interest" description="Disordered" evidence="1">
    <location>
        <begin position="336"/>
        <end position="425"/>
    </location>
</feature>
<evidence type="ECO:0000256" key="2">
    <source>
        <dbReference type="SAM" id="Phobius"/>
    </source>
</evidence>
<dbReference type="EMBL" id="BAABJV010000031">
    <property type="protein sequence ID" value="GAA4797081.1"/>
    <property type="molecule type" value="Genomic_DNA"/>
</dbReference>
<keyword evidence="3" id="KW-0732">Signal</keyword>
<dbReference type="Proteomes" id="UP001501147">
    <property type="component" value="Unassembled WGS sequence"/>
</dbReference>
<evidence type="ECO:0000256" key="1">
    <source>
        <dbReference type="SAM" id="MobiDB-lite"/>
    </source>
</evidence>
<evidence type="ECO:0000313" key="5">
    <source>
        <dbReference type="EMBL" id="GAA4797081.1"/>
    </source>
</evidence>
<keyword evidence="2" id="KW-0812">Transmembrane</keyword>
<evidence type="ECO:0000313" key="6">
    <source>
        <dbReference type="Proteomes" id="UP001501147"/>
    </source>
</evidence>
<comment type="caution">
    <text evidence="5">The sequence shown here is derived from an EMBL/GenBank/DDBJ whole genome shotgun (WGS) entry which is preliminary data.</text>
</comment>
<name>A0ABP9BKV0_9ACTN</name>
<protein>
    <recommendedName>
        <fullName evidence="4">Peptidase M11 gametolysin domain-containing protein</fullName>
    </recommendedName>
</protein>
<feature type="compositionally biased region" description="Polar residues" evidence="1">
    <location>
        <begin position="416"/>
        <end position="425"/>
    </location>
</feature>
<sequence length="464" mass="47750">MGLSLKRIAGTAAASAALFAGTGAAASPAAADDAAKNRVLVVMLDVQDRVHADPGATKADFAARYFGADNSLKSYYDKVSRGRVDFVPAVPEKVIGPFKLSVSGGTCQPGEIRVKTEALMAAKGFKRGEDYDSLSMVTPRIGCSWSGLATIGRGVSWIQAPRGTANLGVIVHEFGHNQGYPHQPGLVCKDGNLTDCAEGRGGKSPMGGGGTRLGLTATQLIRSGWLDAAEHQRVKDSGTFTLRPLYGEQQGVRALEVPLGEDKVVLEYRRPTAGLDEELGGVYAYRVTKDHYAGGRQIRLGSNDGDGAVTTFTDTAHRLKVSVTSTGADGAEVAISMNGKAAPPAEKTTPVVTEEVEPTPPPTPSDDAPVVHGDDEPPADDAHGDDAAGSPGASADGAGTGTAGAPGSSSEDGTHSMDSGSDQTRLAATGSDATVLVLVSVSAALMLVLGALGLKRTRRNRAHP</sequence>
<reference evidence="6" key="1">
    <citation type="journal article" date="2019" name="Int. J. Syst. Evol. Microbiol.">
        <title>The Global Catalogue of Microorganisms (GCM) 10K type strain sequencing project: providing services to taxonomists for standard genome sequencing and annotation.</title>
        <authorList>
            <consortium name="The Broad Institute Genomics Platform"/>
            <consortium name="The Broad Institute Genome Sequencing Center for Infectious Disease"/>
            <person name="Wu L."/>
            <person name="Ma J."/>
        </authorList>
    </citation>
    <scope>NUCLEOTIDE SEQUENCE [LARGE SCALE GENOMIC DNA]</scope>
    <source>
        <strain evidence="6">JCM 18324</strain>
    </source>
</reference>
<keyword evidence="2" id="KW-1133">Transmembrane helix</keyword>
<organism evidence="5 6">
    <name type="scientific">Streptomyces sanyensis</name>
    <dbReference type="NCBI Taxonomy" id="568869"/>
    <lineage>
        <taxon>Bacteria</taxon>
        <taxon>Bacillati</taxon>
        <taxon>Actinomycetota</taxon>
        <taxon>Actinomycetes</taxon>
        <taxon>Kitasatosporales</taxon>
        <taxon>Streptomycetaceae</taxon>
        <taxon>Streptomyces</taxon>
    </lineage>
</organism>
<dbReference type="Pfam" id="PF05548">
    <property type="entry name" value="Peptidase_M11"/>
    <property type="match status" value="1"/>
</dbReference>
<keyword evidence="6" id="KW-1185">Reference proteome</keyword>
<feature type="compositionally biased region" description="Basic and acidic residues" evidence="1">
    <location>
        <begin position="372"/>
        <end position="386"/>
    </location>
</feature>
<feature type="transmembrane region" description="Helical" evidence="2">
    <location>
        <begin position="433"/>
        <end position="454"/>
    </location>
</feature>
<feature type="signal peptide" evidence="3">
    <location>
        <begin position="1"/>
        <end position="25"/>
    </location>
</feature>
<accession>A0ABP9BKV0</accession>
<evidence type="ECO:0000256" key="3">
    <source>
        <dbReference type="SAM" id="SignalP"/>
    </source>
</evidence>
<dbReference type="RefSeq" id="WP_345616450.1">
    <property type="nucleotide sequence ID" value="NZ_BAABJV010000031.1"/>
</dbReference>
<keyword evidence="2" id="KW-0472">Membrane</keyword>
<evidence type="ECO:0000259" key="4">
    <source>
        <dbReference type="Pfam" id="PF05548"/>
    </source>
</evidence>
<feature type="domain" description="Peptidase M11 gametolysin" evidence="4">
    <location>
        <begin position="38"/>
        <end position="246"/>
    </location>
</feature>
<gene>
    <name evidence="5" type="ORF">GCM10023329_57640</name>
</gene>
<dbReference type="SUPFAM" id="SSF55486">
    <property type="entry name" value="Metalloproteases ('zincins'), catalytic domain"/>
    <property type="match status" value="1"/>
</dbReference>